<accession>A0AAV4T1E9</accession>
<comment type="caution">
    <text evidence="1">The sequence shown here is derived from an EMBL/GenBank/DDBJ whole genome shotgun (WGS) entry which is preliminary data.</text>
</comment>
<gene>
    <name evidence="1" type="ORF">CEXT_675071</name>
</gene>
<organism evidence="1 2">
    <name type="scientific">Caerostris extrusa</name>
    <name type="common">Bark spider</name>
    <name type="synonym">Caerostris bankana</name>
    <dbReference type="NCBI Taxonomy" id="172846"/>
    <lineage>
        <taxon>Eukaryota</taxon>
        <taxon>Metazoa</taxon>
        <taxon>Ecdysozoa</taxon>
        <taxon>Arthropoda</taxon>
        <taxon>Chelicerata</taxon>
        <taxon>Arachnida</taxon>
        <taxon>Araneae</taxon>
        <taxon>Araneomorphae</taxon>
        <taxon>Entelegynae</taxon>
        <taxon>Araneoidea</taxon>
        <taxon>Araneidae</taxon>
        <taxon>Caerostris</taxon>
    </lineage>
</organism>
<proteinExistence type="predicted"/>
<dbReference type="AlphaFoldDB" id="A0AAV4T1E9"/>
<name>A0AAV4T1E9_CAEEX</name>
<reference evidence="1 2" key="1">
    <citation type="submission" date="2021-06" db="EMBL/GenBank/DDBJ databases">
        <title>Caerostris extrusa draft genome.</title>
        <authorList>
            <person name="Kono N."/>
            <person name="Arakawa K."/>
        </authorList>
    </citation>
    <scope>NUCLEOTIDE SEQUENCE [LARGE SCALE GENOMIC DNA]</scope>
</reference>
<dbReference type="Proteomes" id="UP001054945">
    <property type="component" value="Unassembled WGS sequence"/>
</dbReference>
<evidence type="ECO:0000313" key="1">
    <source>
        <dbReference type="EMBL" id="GIY39904.1"/>
    </source>
</evidence>
<protein>
    <submittedName>
        <fullName evidence="1">Uncharacterized protein</fullName>
    </submittedName>
</protein>
<sequence length="107" mass="12104">MLTEMMWTFASKKSLVISCSKDLHLPYRLANENNAKHNSVSGERCAFIFCNVGVLSQAAISQKKLRRWICELLTLQLKTSLPKKISKFKSDERILKDSNSLLVAKCG</sequence>
<keyword evidence="2" id="KW-1185">Reference proteome</keyword>
<dbReference type="EMBL" id="BPLR01010529">
    <property type="protein sequence ID" value="GIY39904.1"/>
    <property type="molecule type" value="Genomic_DNA"/>
</dbReference>
<evidence type="ECO:0000313" key="2">
    <source>
        <dbReference type="Proteomes" id="UP001054945"/>
    </source>
</evidence>